<gene>
    <name evidence="1" type="ORF">HRQ87_08060</name>
</gene>
<evidence type="ECO:0000313" key="2">
    <source>
        <dbReference type="Proteomes" id="UP000777935"/>
    </source>
</evidence>
<protein>
    <submittedName>
        <fullName evidence="1">Uncharacterized protein</fullName>
    </submittedName>
</protein>
<name>A0ABX2IWM7_9RHOB</name>
<sequence length="202" mass="22552">MWKFFKKKDTPDAQDGPDDRFMIIAQLNARVQPMDRYDCFEEPLNKILKEQEIGEVTGGGTQMADEPDGIAHCDLEIMAVNTTQMTVTTIIEALEKIGAPKGSLLKIPGQDNIPFGTQDGLGLFLNGTDLPDEVYEQADVNQLITDCDQLLVGIGQFRGYWEGSKETALYFYGDNFDAMKSALQDFIEKTPLCERSRTVQIA</sequence>
<accession>A0ABX2IWM7</accession>
<dbReference type="RefSeq" id="WP_174137074.1">
    <property type="nucleotide sequence ID" value="NZ_JABUFE010000003.1"/>
</dbReference>
<comment type="caution">
    <text evidence="1">The sequence shown here is derived from an EMBL/GenBank/DDBJ whole genome shotgun (WGS) entry which is preliminary data.</text>
</comment>
<dbReference type="EMBL" id="JABUFE010000003">
    <property type="protein sequence ID" value="NSX54756.1"/>
    <property type="molecule type" value="Genomic_DNA"/>
</dbReference>
<organism evidence="1 2">
    <name type="scientific">Parasulfitobacter algicola</name>
    <dbReference type="NCBI Taxonomy" id="2614809"/>
    <lineage>
        <taxon>Bacteria</taxon>
        <taxon>Pseudomonadati</taxon>
        <taxon>Pseudomonadota</taxon>
        <taxon>Alphaproteobacteria</taxon>
        <taxon>Rhodobacterales</taxon>
        <taxon>Roseobacteraceae</taxon>
        <taxon>Parasulfitobacter</taxon>
    </lineage>
</organism>
<keyword evidence="2" id="KW-1185">Reference proteome</keyword>
<evidence type="ECO:0000313" key="1">
    <source>
        <dbReference type="EMBL" id="NSX54756.1"/>
    </source>
</evidence>
<dbReference type="Proteomes" id="UP000777935">
    <property type="component" value="Unassembled WGS sequence"/>
</dbReference>
<proteinExistence type="predicted"/>
<reference evidence="1 2" key="1">
    <citation type="submission" date="2020-06" db="EMBL/GenBank/DDBJ databases">
        <title>Sulfitobacter algicola sp. nov., isolated from green algae.</title>
        <authorList>
            <person name="Wang C."/>
        </authorList>
    </citation>
    <scope>NUCLEOTIDE SEQUENCE [LARGE SCALE GENOMIC DNA]</scope>
    <source>
        <strain evidence="1 2">1151</strain>
    </source>
</reference>